<keyword evidence="3" id="KW-1185">Reference proteome</keyword>
<dbReference type="AlphaFoldDB" id="A0A512D439"/>
<name>A0A512D439_9MICO</name>
<dbReference type="InterPro" id="IPR036278">
    <property type="entry name" value="Sialidase_sf"/>
</dbReference>
<dbReference type="OrthoDB" id="127969at2"/>
<organism evidence="2 3">
    <name type="scientific">Terrabacter aerolatus</name>
    <dbReference type="NCBI Taxonomy" id="422442"/>
    <lineage>
        <taxon>Bacteria</taxon>
        <taxon>Bacillati</taxon>
        <taxon>Actinomycetota</taxon>
        <taxon>Actinomycetes</taxon>
        <taxon>Micrococcales</taxon>
        <taxon>Intrasporangiaceae</taxon>
        <taxon>Terrabacter</taxon>
    </lineage>
</organism>
<feature type="chain" id="PRO_5021903044" description="Exo-alpha-sialidase" evidence="1">
    <location>
        <begin position="27"/>
        <end position="578"/>
    </location>
</feature>
<accession>A0A512D439</accession>
<comment type="caution">
    <text evidence="2">The sequence shown here is derived from an EMBL/GenBank/DDBJ whole genome shotgun (WGS) entry which is preliminary data.</text>
</comment>
<gene>
    <name evidence="2" type="ORF">TAE01_30270</name>
</gene>
<keyword evidence="1" id="KW-0732">Signal</keyword>
<proteinExistence type="predicted"/>
<dbReference type="SUPFAM" id="SSF50939">
    <property type="entry name" value="Sialidases"/>
    <property type="match status" value="1"/>
</dbReference>
<evidence type="ECO:0000313" key="3">
    <source>
        <dbReference type="Proteomes" id="UP000321534"/>
    </source>
</evidence>
<dbReference type="CDD" id="cd15482">
    <property type="entry name" value="Sialidase_non-viral"/>
    <property type="match status" value="1"/>
</dbReference>
<evidence type="ECO:0000256" key="1">
    <source>
        <dbReference type="SAM" id="SignalP"/>
    </source>
</evidence>
<protein>
    <recommendedName>
        <fullName evidence="4">Exo-alpha-sialidase</fullName>
    </recommendedName>
</protein>
<evidence type="ECO:0008006" key="4">
    <source>
        <dbReference type="Google" id="ProtNLM"/>
    </source>
</evidence>
<dbReference type="RefSeq" id="WP_147067627.1">
    <property type="nucleotide sequence ID" value="NZ_BAAARO010000007.1"/>
</dbReference>
<reference evidence="2 3" key="1">
    <citation type="submission" date="2019-07" db="EMBL/GenBank/DDBJ databases">
        <title>Whole genome shotgun sequence of Terrabacter aerolatus NBRC 106305.</title>
        <authorList>
            <person name="Hosoyama A."/>
            <person name="Uohara A."/>
            <person name="Ohji S."/>
            <person name="Ichikawa N."/>
        </authorList>
    </citation>
    <scope>NUCLEOTIDE SEQUENCE [LARGE SCALE GENOMIC DNA]</scope>
    <source>
        <strain evidence="2 3">NBRC 106305</strain>
    </source>
</reference>
<feature type="signal peptide" evidence="1">
    <location>
        <begin position="1"/>
        <end position="26"/>
    </location>
</feature>
<evidence type="ECO:0000313" key="2">
    <source>
        <dbReference type="EMBL" id="GEO31217.1"/>
    </source>
</evidence>
<dbReference type="Proteomes" id="UP000321534">
    <property type="component" value="Unassembled WGS sequence"/>
</dbReference>
<sequence length="578" mass="59193">MVHRRTVTAVLASLATVFAGAAVAVAAPSADTLVSVGSPPTPFSQNKQNEPTVAIDAHDPGVVVAGANDEIDEESCAAGDPTSCPFTAGVGVSGIYFSFDGGGWVQPTYTGLTARDCTGPAACTAHTGPIGTLPSYAEMGLVSDGDPALAFGPRPGADGSFSWGNGSRLYYANLTSNVGADKESATFKGFEAIAVSRTDNPRAAAAGDAAAWKSPVLVSKQSSTTFSDKEQVWADNAASSRFFGNVYVCWASFRSNSRGQALPTPLNVARSTDGGATWTSKQVGPATDNGINSQPDGCTVRTDSHGNVYVFGIGTRGGQQFQMLYRSTDGGAHWTGPSLVAPVTAPGVTDPVLGRPTMDGFAGARVDLAAGPSVDIANGAPTGADATDQIVMTWADGAAGLNHEQLLWTSSTDGGSAWTAPAAVPLRAGDRPVYTAPALSPDGTDLYVVDNAFTTPYRNDTTSPRGLVGEIWHANVVGGVPTGWSSLDRSAVGDPRGTSQNGLTAEFLGDYVYASATRDKVVGVWNDASNAADCPAIDAYRASLYTSTPTAPPDVLGSCPATFGNSDIRGGSWADPTP</sequence>
<dbReference type="EMBL" id="BJYX01000017">
    <property type="protein sequence ID" value="GEO31217.1"/>
    <property type="molecule type" value="Genomic_DNA"/>
</dbReference>
<dbReference type="Gene3D" id="2.120.10.10">
    <property type="match status" value="1"/>
</dbReference>